<dbReference type="Gene3D" id="3.30.300.30">
    <property type="match status" value="1"/>
</dbReference>
<dbReference type="SUPFAM" id="SSF52777">
    <property type="entry name" value="CoA-dependent acyltransferases"/>
    <property type="match status" value="1"/>
</dbReference>
<dbReference type="PROSITE" id="PS00455">
    <property type="entry name" value="AMP_BINDING"/>
    <property type="match status" value="1"/>
</dbReference>
<dbReference type="GO" id="GO:0005737">
    <property type="term" value="C:cytoplasm"/>
    <property type="evidence" value="ECO:0007669"/>
    <property type="project" value="TreeGrafter"/>
</dbReference>
<dbReference type="SUPFAM" id="SSF56801">
    <property type="entry name" value="Acetyl-CoA synthetase-like"/>
    <property type="match status" value="1"/>
</dbReference>
<dbReference type="Proteomes" id="UP000184334">
    <property type="component" value="Unassembled WGS sequence"/>
</dbReference>
<reference evidence="2" key="1">
    <citation type="submission" date="2016-11" db="EMBL/GenBank/DDBJ databases">
        <authorList>
            <person name="Varghese N."/>
            <person name="Submissions S."/>
        </authorList>
    </citation>
    <scope>NUCLEOTIDE SEQUENCE [LARGE SCALE GENOMIC DNA]</scope>
    <source>
        <strain evidence="2">DSM 16785</strain>
    </source>
</reference>
<dbReference type="SUPFAM" id="SSF47336">
    <property type="entry name" value="ACP-like"/>
    <property type="match status" value="1"/>
</dbReference>
<dbReference type="Pfam" id="PF00501">
    <property type="entry name" value="AMP-binding"/>
    <property type="match status" value="1"/>
</dbReference>
<evidence type="ECO:0000313" key="2">
    <source>
        <dbReference type="EMBL" id="SHF02205.1"/>
    </source>
</evidence>
<dbReference type="Gene3D" id="3.40.50.12780">
    <property type="entry name" value="N-terminal domain of ligase-like"/>
    <property type="match status" value="1"/>
</dbReference>
<dbReference type="Gene3D" id="1.10.1200.10">
    <property type="entry name" value="ACP-like"/>
    <property type="match status" value="1"/>
</dbReference>
<dbReference type="InterPro" id="IPR036736">
    <property type="entry name" value="ACP-like_sf"/>
</dbReference>
<dbReference type="PANTHER" id="PTHR45527">
    <property type="entry name" value="NONRIBOSOMAL PEPTIDE SYNTHETASE"/>
    <property type="match status" value="1"/>
</dbReference>
<dbReference type="OrthoDB" id="4317020at2"/>
<dbReference type="GO" id="GO:0031177">
    <property type="term" value="F:phosphopantetheine binding"/>
    <property type="evidence" value="ECO:0007669"/>
    <property type="project" value="TreeGrafter"/>
</dbReference>
<protein>
    <submittedName>
        <fullName evidence="2">Amino acid adenylation domain-containing protein</fullName>
    </submittedName>
</protein>
<dbReference type="InterPro" id="IPR020845">
    <property type="entry name" value="AMP-binding_CS"/>
</dbReference>
<dbReference type="InterPro" id="IPR000873">
    <property type="entry name" value="AMP-dep_synth/lig_dom"/>
</dbReference>
<proteinExistence type="predicted"/>
<dbReference type="GO" id="GO:0043041">
    <property type="term" value="P:amino acid activation for nonribosomal peptide biosynthetic process"/>
    <property type="evidence" value="ECO:0007669"/>
    <property type="project" value="TreeGrafter"/>
</dbReference>
<comment type="caution">
    <text evidence="2">The sequence shown here is derived from an EMBL/GenBank/DDBJ whole genome shotgun (WGS) entry which is preliminary data.</text>
</comment>
<dbReference type="CDD" id="cd05930">
    <property type="entry name" value="A_NRPS"/>
    <property type="match status" value="1"/>
</dbReference>
<dbReference type="AlphaFoldDB" id="A0A1M4Y8Z8"/>
<sequence length="989" mass="116948">MNQKHIIKEFKEQVSKNRKKTALITTEGVQYSYGETDLITDNLAGYFYSVGIKKGDIIPIIMKKDEFLLFTILALFKIGAAYVPISDNYPENKIKEIITQFSEKPVLINFEYKKYTSLFNNKIFNVKNGMIKKSHFDENIDIENYAYILFTSGSTGKPKGVIARHKNLSWIINELQLKFPVNIEDRYLFSTPFTFDVSLSELFGWVSGGGSIVIPCKRDQELFKELIDIIYEYKITHLALSPSILSMISENEKFSEKCKDLKYLMVAGEVFPVSLANKVRNILDNTQIFNLYGPTETTVYATMYEIKNNIKKTVPIGKALNGVKIKIKKEKGTEGKEGEILVGGNGVTDGYYNNKKLTEEMFVLINGEKYYKTGDYGYIKDNNIIFLGRKDSQIQINGIRVELEEIENRIYNNFPIKQLKIIYYKKKLICFYISNKEIEGNKIKNVLRKFLNKYMIPEFYIRIDKMPLNINKKIDMKSLIKMFEEYYTQTLRVKNNISDDYIKQKIKNIIKTTLSYEDNVSDNISFFMLPGSDSLSSLKLINNLEKVFDINLSDDFLYIYPDINSMTEYIEKNLNQIHYKPILKKLIISSEKTIEEWYKKINKKILSDKIFKKYETHYLQKVYYYDNFNSYIHVNINIPFIYELNKITKALNELINTHELLRSKIVEEDTLYFVEYNKGFDISEDVLIFENEPEERINEIIEKILIKNRLNHLLYMFYINYTENCIKLNMIFSHNIMDQKSVHVLKQSFFDILNDKYENKNKSYFSDFVKIIKEKNNNYKFLSDEHTKELFEVEKHGFVPYTDNDILIDTFKIKNKIENDEKIIFIIKRILSKISKIMNIESLIASTIMNYRIFNDKDFSKNIGDYHTSIVFRYSNNWTENVFEQKFLKLLKRYENGYQPQQFIFKNYPIMNEIQKKMEFAYDLNVLVSINYLGEIRQIEKEDLINKLKKTRNTLKSFPGKKIYITSFTEEDKCYVYYLTAPERLKEMS</sequence>
<dbReference type="InterPro" id="IPR009081">
    <property type="entry name" value="PP-bd_ACP"/>
</dbReference>
<accession>A0A1M4Y8Z8</accession>
<evidence type="ECO:0000313" key="3">
    <source>
        <dbReference type="Proteomes" id="UP000184334"/>
    </source>
</evidence>
<dbReference type="InterPro" id="IPR042099">
    <property type="entry name" value="ANL_N_sf"/>
</dbReference>
<feature type="domain" description="Carrier" evidence="1">
    <location>
        <begin position="497"/>
        <end position="574"/>
    </location>
</feature>
<dbReference type="PROSITE" id="PS50075">
    <property type="entry name" value="CARRIER"/>
    <property type="match status" value="1"/>
</dbReference>
<name>A0A1M4Y8Z8_MARH1</name>
<dbReference type="EMBL" id="FQUI01000029">
    <property type="protein sequence ID" value="SHF02205.1"/>
    <property type="molecule type" value="Genomic_DNA"/>
</dbReference>
<organism evidence="2 3">
    <name type="scientific">Marinitoga hydrogenitolerans (strain DSM 16785 / JCM 12826 / AT1271)</name>
    <dbReference type="NCBI Taxonomy" id="1122195"/>
    <lineage>
        <taxon>Bacteria</taxon>
        <taxon>Thermotogati</taxon>
        <taxon>Thermotogota</taxon>
        <taxon>Thermotogae</taxon>
        <taxon>Petrotogales</taxon>
        <taxon>Petrotogaceae</taxon>
        <taxon>Marinitoga</taxon>
    </lineage>
</organism>
<evidence type="ECO:0000259" key="1">
    <source>
        <dbReference type="PROSITE" id="PS50075"/>
    </source>
</evidence>
<dbReference type="InterPro" id="IPR045851">
    <property type="entry name" value="AMP-bd_C_sf"/>
</dbReference>
<gene>
    <name evidence="2" type="ORF">SAMN02745164_01620</name>
</gene>
<dbReference type="GO" id="GO:0044550">
    <property type="term" value="P:secondary metabolite biosynthetic process"/>
    <property type="evidence" value="ECO:0007669"/>
    <property type="project" value="TreeGrafter"/>
</dbReference>
<keyword evidence="3" id="KW-1185">Reference proteome</keyword>
<dbReference type="STRING" id="1122195.SAMN02745164_01620"/>
<dbReference type="Pfam" id="PF00550">
    <property type="entry name" value="PP-binding"/>
    <property type="match status" value="1"/>
</dbReference>
<dbReference type="RefSeq" id="WP_072865266.1">
    <property type="nucleotide sequence ID" value="NZ_FQUI01000029.1"/>
</dbReference>
<dbReference type="PANTHER" id="PTHR45527:SF1">
    <property type="entry name" value="FATTY ACID SYNTHASE"/>
    <property type="match status" value="1"/>
</dbReference>